<evidence type="ECO:0000259" key="2">
    <source>
        <dbReference type="Pfam" id="PF12776"/>
    </source>
</evidence>
<dbReference type="InterPro" id="IPR024752">
    <property type="entry name" value="Myb/SANT-like_dom"/>
</dbReference>
<name>A0AAV8ZYM7_ACOGR</name>
<reference evidence="3" key="2">
    <citation type="submission" date="2023-06" db="EMBL/GenBank/DDBJ databases">
        <authorList>
            <person name="Ma L."/>
            <person name="Liu K.-W."/>
            <person name="Li Z."/>
            <person name="Hsiao Y.-Y."/>
            <person name="Qi Y."/>
            <person name="Fu T."/>
            <person name="Tang G."/>
            <person name="Zhang D."/>
            <person name="Sun W.-H."/>
            <person name="Liu D.-K."/>
            <person name="Li Y."/>
            <person name="Chen G.-Z."/>
            <person name="Liu X.-D."/>
            <person name="Liao X.-Y."/>
            <person name="Jiang Y.-T."/>
            <person name="Yu X."/>
            <person name="Hao Y."/>
            <person name="Huang J."/>
            <person name="Zhao X.-W."/>
            <person name="Ke S."/>
            <person name="Chen Y.-Y."/>
            <person name="Wu W.-L."/>
            <person name="Hsu J.-L."/>
            <person name="Lin Y.-F."/>
            <person name="Huang M.-D."/>
            <person name="Li C.-Y."/>
            <person name="Huang L."/>
            <person name="Wang Z.-W."/>
            <person name="Zhao X."/>
            <person name="Zhong W.-Y."/>
            <person name="Peng D.-H."/>
            <person name="Ahmad S."/>
            <person name="Lan S."/>
            <person name="Zhang J.-S."/>
            <person name="Tsai W.-C."/>
            <person name="Van De Peer Y."/>
            <person name="Liu Z.-J."/>
        </authorList>
    </citation>
    <scope>NUCLEOTIDE SEQUENCE</scope>
    <source>
        <strain evidence="3">SCP</strain>
        <tissue evidence="3">Leaves</tissue>
    </source>
</reference>
<evidence type="ECO:0000313" key="3">
    <source>
        <dbReference type="EMBL" id="KAK1257624.1"/>
    </source>
</evidence>
<protein>
    <recommendedName>
        <fullName evidence="2">Myb/SANT-like domain-containing protein</fullName>
    </recommendedName>
</protein>
<feature type="compositionally biased region" description="Polar residues" evidence="1">
    <location>
        <begin position="245"/>
        <end position="262"/>
    </location>
</feature>
<comment type="caution">
    <text evidence="3">The sequence shown here is derived from an EMBL/GenBank/DDBJ whole genome shotgun (WGS) entry which is preliminary data.</text>
</comment>
<feature type="compositionally biased region" description="Basic residues" evidence="1">
    <location>
        <begin position="285"/>
        <end position="297"/>
    </location>
</feature>
<dbReference type="PANTHER" id="PTHR47584:SF17">
    <property type="entry name" value="MYB_SANT-LIKE DNA-BINDING DOMAIN PROTEIN"/>
    <property type="match status" value="1"/>
</dbReference>
<dbReference type="EMBL" id="JAUJYN010000038">
    <property type="protein sequence ID" value="KAK1257624.1"/>
    <property type="molecule type" value="Genomic_DNA"/>
</dbReference>
<organism evidence="3 4">
    <name type="scientific">Acorus gramineus</name>
    <name type="common">Dwarf sweet flag</name>
    <dbReference type="NCBI Taxonomy" id="55184"/>
    <lineage>
        <taxon>Eukaryota</taxon>
        <taxon>Viridiplantae</taxon>
        <taxon>Streptophyta</taxon>
        <taxon>Embryophyta</taxon>
        <taxon>Tracheophyta</taxon>
        <taxon>Spermatophyta</taxon>
        <taxon>Magnoliopsida</taxon>
        <taxon>Liliopsida</taxon>
        <taxon>Acoraceae</taxon>
        <taxon>Acorus</taxon>
    </lineage>
</organism>
<reference evidence="3" key="1">
    <citation type="journal article" date="2023" name="Nat. Commun.">
        <title>Diploid and tetraploid genomes of Acorus and the evolution of monocots.</title>
        <authorList>
            <person name="Ma L."/>
            <person name="Liu K.W."/>
            <person name="Li Z."/>
            <person name="Hsiao Y.Y."/>
            <person name="Qi Y."/>
            <person name="Fu T."/>
            <person name="Tang G.D."/>
            <person name="Zhang D."/>
            <person name="Sun W.H."/>
            <person name="Liu D.K."/>
            <person name="Li Y."/>
            <person name="Chen G.Z."/>
            <person name="Liu X.D."/>
            <person name="Liao X.Y."/>
            <person name="Jiang Y.T."/>
            <person name="Yu X."/>
            <person name="Hao Y."/>
            <person name="Huang J."/>
            <person name="Zhao X.W."/>
            <person name="Ke S."/>
            <person name="Chen Y.Y."/>
            <person name="Wu W.L."/>
            <person name="Hsu J.L."/>
            <person name="Lin Y.F."/>
            <person name="Huang M.D."/>
            <person name="Li C.Y."/>
            <person name="Huang L."/>
            <person name="Wang Z.W."/>
            <person name="Zhao X."/>
            <person name="Zhong W.Y."/>
            <person name="Peng D.H."/>
            <person name="Ahmad S."/>
            <person name="Lan S."/>
            <person name="Zhang J.S."/>
            <person name="Tsai W.C."/>
            <person name="Van de Peer Y."/>
            <person name="Liu Z.J."/>
        </authorList>
    </citation>
    <scope>NUCLEOTIDE SEQUENCE</scope>
    <source>
        <strain evidence="3">SCP</strain>
    </source>
</reference>
<evidence type="ECO:0000313" key="4">
    <source>
        <dbReference type="Proteomes" id="UP001179952"/>
    </source>
</evidence>
<proteinExistence type="predicted"/>
<dbReference type="InterPro" id="IPR045026">
    <property type="entry name" value="LIMYB"/>
</dbReference>
<dbReference type="Pfam" id="PF12776">
    <property type="entry name" value="Myb_DNA-bind_3"/>
    <property type="match status" value="1"/>
</dbReference>
<feature type="domain" description="Myb/SANT-like" evidence="2">
    <location>
        <begin position="115"/>
        <end position="193"/>
    </location>
</feature>
<keyword evidence="4" id="KW-1185">Reference proteome</keyword>
<dbReference type="PANTHER" id="PTHR47584">
    <property type="match status" value="1"/>
</dbReference>
<feature type="region of interest" description="Disordered" evidence="1">
    <location>
        <begin position="243"/>
        <end position="300"/>
    </location>
</feature>
<sequence length="396" mass="44079">MGASPMPEYIQSVKSIVDNLAAVTHPVVDSDLVSTLLGGLSSEYDSFVTSINTRVDPISSEELIGLMLSQEIHRGHILTISDSTGLISPAPAVHTASRTPGFYPSPFRGRGRGQEQVKLGGRPGSNLKTSAWKKVREEFNNKNMTNYDQRQFKNYWDMLRKQWNAWKKLISLTGIGEVAPGQTVQMDQERWDEQIKANPEVKQFRYKPLPHADEMEQLFGGVTATGEHQFTPATGDSLLDDMGNIASTSQTPFPTASPSSIPETPMPDPVPVESEDNLNEPISSMRRKRHCQPRSKRSSVSQDFVEKIDGVLDRIAASATSQASAHAHGAHAHYVPPPPTTEECFVSLQQMPEIDPDGELYVLALRFFLVDEQRRIWMLENRPSARIALLRSVFNK</sequence>
<dbReference type="Pfam" id="PF14223">
    <property type="entry name" value="Retrotran_gag_2"/>
    <property type="match status" value="1"/>
</dbReference>
<gene>
    <name evidence="3" type="ORF">QJS04_geneDACA002477</name>
</gene>
<dbReference type="AlphaFoldDB" id="A0AAV8ZYM7"/>
<evidence type="ECO:0000256" key="1">
    <source>
        <dbReference type="SAM" id="MobiDB-lite"/>
    </source>
</evidence>
<dbReference type="Proteomes" id="UP001179952">
    <property type="component" value="Unassembled WGS sequence"/>
</dbReference>
<accession>A0AAV8ZYM7</accession>